<name>A0A5N7BWP4_PETAA</name>
<organism evidence="2">
    <name type="scientific">Petromyces alliaceus</name>
    <name type="common">Aspergillus alliaceus</name>
    <dbReference type="NCBI Taxonomy" id="209559"/>
    <lineage>
        <taxon>Eukaryota</taxon>
        <taxon>Fungi</taxon>
        <taxon>Dikarya</taxon>
        <taxon>Ascomycota</taxon>
        <taxon>Pezizomycotina</taxon>
        <taxon>Eurotiomycetes</taxon>
        <taxon>Eurotiomycetidae</taxon>
        <taxon>Eurotiales</taxon>
        <taxon>Aspergillaceae</taxon>
        <taxon>Aspergillus</taxon>
        <taxon>Aspergillus subgen. Circumdati</taxon>
    </lineage>
</organism>
<dbReference type="EMBL" id="ML735319">
    <property type="protein sequence ID" value="KAE8386063.1"/>
    <property type="molecule type" value="Genomic_DNA"/>
</dbReference>
<keyword evidence="1" id="KW-0812">Transmembrane</keyword>
<keyword evidence="1" id="KW-0472">Membrane</keyword>
<dbReference type="Proteomes" id="UP000326877">
    <property type="component" value="Unassembled WGS sequence"/>
</dbReference>
<evidence type="ECO:0000313" key="2">
    <source>
        <dbReference type="EMBL" id="KAE8386063.1"/>
    </source>
</evidence>
<dbReference type="AlphaFoldDB" id="A0A5N7BWP4"/>
<sequence length="113" mass="13030">MGQLVYRQRRDSSWFPLFSTGGSIRVTLLLVVNIQYLCFLLFGKRSSKNRLSTEYQSTVHLICQVHIPRVTVLVLPQRCTTAHTWDDEGFPGNMVEAAHLTYIAIMRRMGDRD</sequence>
<gene>
    <name evidence="2" type="ORF">BDV23DRAFT_8632</name>
</gene>
<keyword evidence="1" id="KW-1133">Transmembrane helix</keyword>
<evidence type="ECO:0000256" key="1">
    <source>
        <dbReference type="SAM" id="Phobius"/>
    </source>
</evidence>
<protein>
    <submittedName>
        <fullName evidence="2">Uncharacterized protein</fullName>
    </submittedName>
</protein>
<reference evidence="2" key="1">
    <citation type="submission" date="2019-04" db="EMBL/GenBank/DDBJ databases">
        <title>Friends and foes A comparative genomics studyof 23 Aspergillus species from section Flavi.</title>
        <authorList>
            <consortium name="DOE Joint Genome Institute"/>
            <person name="Kjaerbolling I."/>
            <person name="Vesth T."/>
            <person name="Frisvad J.C."/>
            <person name="Nybo J.L."/>
            <person name="Theobald S."/>
            <person name="Kildgaard S."/>
            <person name="Isbrandt T."/>
            <person name="Kuo A."/>
            <person name="Sato A."/>
            <person name="Lyhne E.K."/>
            <person name="Kogle M.E."/>
            <person name="Wiebenga A."/>
            <person name="Kun R.S."/>
            <person name="Lubbers R.J."/>
            <person name="Makela M.R."/>
            <person name="Barry K."/>
            <person name="Chovatia M."/>
            <person name="Clum A."/>
            <person name="Daum C."/>
            <person name="Haridas S."/>
            <person name="He G."/>
            <person name="LaButti K."/>
            <person name="Lipzen A."/>
            <person name="Mondo S."/>
            <person name="Riley R."/>
            <person name="Salamov A."/>
            <person name="Simmons B.A."/>
            <person name="Magnuson J.K."/>
            <person name="Henrissat B."/>
            <person name="Mortensen U.H."/>
            <person name="Larsen T.O."/>
            <person name="Devries R.P."/>
            <person name="Grigoriev I.V."/>
            <person name="Machida M."/>
            <person name="Baker S.E."/>
            <person name="Andersen M.R."/>
        </authorList>
    </citation>
    <scope>NUCLEOTIDE SEQUENCE [LARGE SCALE GENOMIC DNA]</scope>
    <source>
        <strain evidence="2">IBT 14317</strain>
    </source>
</reference>
<proteinExistence type="predicted"/>
<feature type="transmembrane region" description="Helical" evidence="1">
    <location>
        <begin position="22"/>
        <end position="42"/>
    </location>
</feature>
<accession>A0A5N7BWP4</accession>